<keyword evidence="6 13" id="KW-0547">Nucleotide-binding</keyword>
<dbReference type="PANTHER" id="PTHR43472:SF1">
    <property type="entry name" value="PHOSPHORIBOSYLAMINE--GLYCINE LIGASE, CHLOROPLASTIC"/>
    <property type="match status" value="1"/>
</dbReference>
<evidence type="ECO:0000256" key="10">
    <source>
        <dbReference type="ARBA" id="ARBA00042242"/>
    </source>
</evidence>
<dbReference type="InterPro" id="IPR011761">
    <property type="entry name" value="ATP-grasp"/>
</dbReference>
<dbReference type="SUPFAM" id="SSF56059">
    <property type="entry name" value="Glutathione synthetase ATP-binding domain-like"/>
    <property type="match status" value="1"/>
</dbReference>
<evidence type="ECO:0000256" key="8">
    <source>
        <dbReference type="ARBA" id="ARBA00022840"/>
    </source>
</evidence>
<dbReference type="Pfam" id="PF01071">
    <property type="entry name" value="GARS_A"/>
    <property type="match status" value="1"/>
</dbReference>
<comment type="cofactor">
    <cofactor evidence="2">
        <name>Mg(2+)</name>
        <dbReference type="ChEBI" id="CHEBI:18420"/>
    </cofactor>
</comment>
<dbReference type="InterPro" id="IPR000115">
    <property type="entry name" value="PRibGlycinamide_synth"/>
</dbReference>
<keyword evidence="7 12" id="KW-0658">Purine biosynthesis</keyword>
<dbReference type="PROSITE" id="PS50975">
    <property type="entry name" value="ATP_GRASP"/>
    <property type="match status" value="1"/>
</dbReference>
<dbReference type="Proteomes" id="UP000238823">
    <property type="component" value="Unassembled WGS sequence"/>
</dbReference>
<dbReference type="Gene3D" id="3.90.600.10">
    <property type="entry name" value="Phosphoribosylglycinamide synthetase, C-terminal domain"/>
    <property type="match status" value="1"/>
</dbReference>
<dbReference type="InterPro" id="IPR037123">
    <property type="entry name" value="PRibGlycinamide_synth_C_sf"/>
</dbReference>
<evidence type="ECO:0000256" key="11">
    <source>
        <dbReference type="ARBA" id="ARBA00042864"/>
    </source>
</evidence>
<dbReference type="SMART" id="SM01210">
    <property type="entry name" value="GARS_C"/>
    <property type="match status" value="1"/>
</dbReference>
<evidence type="ECO:0000259" key="14">
    <source>
        <dbReference type="PROSITE" id="PS50975"/>
    </source>
</evidence>
<dbReference type="PANTHER" id="PTHR43472">
    <property type="entry name" value="PHOSPHORIBOSYLAMINE--GLYCINE LIGASE"/>
    <property type="match status" value="1"/>
</dbReference>
<evidence type="ECO:0000256" key="3">
    <source>
        <dbReference type="ARBA" id="ARBA00005174"/>
    </source>
</evidence>
<dbReference type="Pfam" id="PF02844">
    <property type="entry name" value="GARS_N"/>
    <property type="match status" value="1"/>
</dbReference>
<comment type="caution">
    <text evidence="15">The sequence shown here is derived from an EMBL/GenBank/DDBJ whole genome shotgun (WGS) entry which is preliminary data.</text>
</comment>
<dbReference type="InterPro" id="IPR020561">
    <property type="entry name" value="PRibGlycinamid_synth_ATP-grasp"/>
</dbReference>
<evidence type="ECO:0000256" key="9">
    <source>
        <dbReference type="ARBA" id="ARBA00038345"/>
    </source>
</evidence>
<sequence length="433" mass="44637">MSTILIVGSGAREHALAWRCASEGHRVVASPGSDAIALLADCFECPSFTDLVALARREAVELAIVGPEAPLVAGMANALRQAGIPTIGPDAGAAELEGSKAVAKSFMHAHAIPTARHVTVASMPEALAALRSFAEAPVVKASGLAAGKGVTVAETHAEAELAVRACLEGGRFGAAGAQVVLEQRLRGREASFFVLTDGTAAACFEACQDHKRIGEGDTGPNTGGMGAYAPAPIVDDVVRGRVMDRVVGPTLAGLRSEGRPFVGVLFVGLMIDDDRQPHVIEYNVRFGDPEVQPLMLGLQVPLVPRLFAAARGPTGGGALVDELLPGRPAVSVVLASAGYPETSTKGVEIRGLDEAMRVAADDPDLAIFHAGTRRDGAIWRTNGGRVLGLCASGEDLRTALARAYALADSVSLEGGQLRRDIGAQAVAAQSGSR</sequence>
<evidence type="ECO:0000313" key="16">
    <source>
        <dbReference type="Proteomes" id="UP000238823"/>
    </source>
</evidence>
<evidence type="ECO:0000256" key="6">
    <source>
        <dbReference type="ARBA" id="ARBA00022741"/>
    </source>
</evidence>
<dbReference type="SUPFAM" id="SSF51246">
    <property type="entry name" value="Rudiment single hybrid motif"/>
    <property type="match status" value="1"/>
</dbReference>
<feature type="domain" description="ATP-grasp" evidence="14">
    <location>
        <begin position="104"/>
        <end position="311"/>
    </location>
</feature>
<dbReference type="EC" id="6.3.4.13" evidence="4 12"/>
<dbReference type="EMBL" id="PVNL01000122">
    <property type="protein sequence ID" value="PRP99053.1"/>
    <property type="molecule type" value="Genomic_DNA"/>
</dbReference>
<dbReference type="GO" id="GO:0005524">
    <property type="term" value="F:ATP binding"/>
    <property type="evidence" value="ECO:0007669"/>
    <property type="project" value="UniProtKB-UniRule"/>
</dbReference>
<evidence type="ECO:0000256" key="2">
    <source>
        <dbReference type="ARBA" id="ARBA00001946"/>
    </source>
</evidence>
<evidence type="ECO:0000256" key="12">
    <source>
        <dbReference type="HAMAP-Rule" id="MF_00138"/>
    </source>
</evidence>
<evidence type="ECO:0000313" key="15">
    <source>
        <dbReference type="EMBL" id="PRP99053.1"/>
    </source>
</evidence>
<comment type="similarity">
    <text evidence="9 12">Belongs to the GARS family.</text>
</comment>
<dbReference type="InterPro" id="IPR016185">
    <property type="entry name" value="PreATP-grasp_dom_sf"/>
</dbReference>
<evidence type="ECO:0000256" key="1">
    <source>
        <dbReference type="ARBA" id="ARBA00001936"/>
    </source>
</evidence>
<dbReference type="InterPro" id="IPR020562">
    <property type="entry name" value="PRibGlycinamide_synth_N"/>
</dbReference>
<dbReference type="InterPro" id="IPR020559">
    <property type="entry name" value="PRibGlycinamide_synth_CS"/>
</dbReference>
<dbReference type="OrthoDB" id="9807240at2"/>
<dbReference type="RefSeq" id="WP_106093285.1">
    <property type="nucleotide sequence ID" value="NZ_PVNL01000122.1"/>
</dbReference>
<dbReference type="HAMAP" id="MF_00138">
    <property type="entry name" value="GARS"/>
    <property type="match status" value="1"/>
</dbReference>
<dbReference type="InterPro" id="IPR013815">
    <property type="entry name" value="ATP_grasp_subdomain_1"/>
</dbReference>
<dbReference type="Pfam" id="PF02843">
    <property type="entry name" value="GARS_C"/>
    <property type="match status" value="1"/>
</dbReference>
<gene>
    <name evidence="12 15" type="primary">purD</name>
    <name evidence="15" type="ORF">ENSA7_64390</name>
</gene>
<name>A0A2S9Y1S3_9BACT</name>
<evidence type="ECO:0000256" key="7">
    <source>
        <dbReference type="ARBA" id="ARBA00022755"/>
    </source>
</evidence>
<evidence type="ECO:0000256" key="13">
    <source>
        <dbReference type="PROSITE-ProRule" id="PRU00409"/>
    </source>
</evidence>
<proteinExistence type="inferred from homology"/>
<dbReference type="SMART" id="SM01209">
    <property type="entry name" value="GARS_A"/>
    <property type="match status" value="1"/>
</dbReference>
<dbReference type="UniPathway" id="UPA00074">
    <property type="reaction ID" value="UER00125"/>
</dbReference>
<evidence type="ECO:0000256" key="5">
    <source>
        <dbReference type="ARBA" id="ARBA00022598"/>
    </source>
</evidence>
<protein>
    <recommendedName>
        <fullName evidence="4 12">Phosphoribosylamine--glycine ligase</fullName>
        <ecNumber evidence="4 12">6.3.4.13</ecNumber>
    </recommendedName>
    <alternativeName>
        <fullName evidence="12">GARS</fullName>
    </alternativeName>
    <alternativeName>
        <fullName evidence="10 12">Glycinamide ribonucleotide synthetase</fullName>
    </alternativeName>
    <alternativeName>
        <fullName evidence="11 12">Phosphoribosylglycinamide synthetase</fullName>
    </alternativeName>
</protein>
<dbReference type="GO" id="GO:0004637">
    <property type="term" value="F:phosphoribosylamine-glycine ligase activity"/>
    <property type="evidence" value="ECO:0007669"/>
    <property type="project" value="UniProtKB-UniRule"/>
</dbReference>
<dbReference type="GO" id="GO:0009113">
    <property type="term" value="P:purine nucleobase biosynthetic process"/>
    <property type="evidence" value="ECO:0007669"/>
    <property type="project" value="InterPro"/>
</dbReference>
<comment type="pathway">
    <text evidence="3 12">Purine metabolism; IMP biosynthesis via de novo pathway; N(1)-(5-phospho-D-ribosyl)glycinamide from 5-phospho-alpha-D-ribose 1-diphosphate: step 2/2.</text>
</comment>
<dbReference type="Gene3D" id="3.40.50.20">
    <property type="match status" value="1"/>
</dbReference>
<evidence type="ECO:0000256" key="4">
    <source>
        <dbReference type="ARBA" id="ARBA00013255"/>
    </source>
</evidence>
<dbReference type="NCBIfam" id="TIGR00877">
    <property type="entry name" value="purD"/>
    <property type="match status" value="1"/>
</dbReference>
<accession>A0A2S9Y1S3</accession>
<dbReference type="InterPro" id="IPR011054">
    <property type="entry name" value="Rudment_hybrid_motif"/>
</dbReference>
<dbReference type="Gene3D" id="3.30.1490.20">
    <property type="entry name" value="ATP-grasp fold, A domain"/>
    <property type="match status" value="1"/>
</dbReference>
<dbReference type="Gene3D" id="3.30.470.20">
    <property type="entry name" value="ATP-grasp fold, B domain"/>
    <property type="match status" value="1"/>
</dbReference>
<reference evidence="15 16" key="1">
    <citation type="submission" date="2018-03" db="EMBL/GenBank/DDBJ databases">
        <title>Draft Genome Sequences of the Obligatory Marine Myxobacteria Enhygromyxa salina SWB007.</title>
        <authorList>
            <person name="Poehlein A."/>
            <person name="Moghaddam J.A."/>
            <person name="Harms H."/>
            <person name="Alanjari M."/>
            <person name="Koenig G.M."/>
            <person name="Daniel R."/>
            <person name="Schaeberle T.F."/>
        </authorList>
    </citation>
    <scope>NUCLEOTIDE SEQUENCE [LARGE SCALE GENOMIC DNA]</scope>
    <source>
        <strain evidence="15 16">SWB007</strain>
    </source>
</reference>
<dbReference type="PROSITE" id="PS00184">
    <property type="entry name" value="GARS"/>
    <property type="match status" value="1"/>
</dbReference>
<dbReference type="GO" id="GO:0006189">
    <property type="term" value="P:'de novo' IMP biosynthetic process"/>
    <property type="evidence" value="ECO:0007669"/>
    <property type="project" value="UniProtKB-UniRule"/>
</dbReference>
<dbReference type="InterPro" id="IPR020560">
    <property type="entry name" value="PRibGlycinamide_synth_C-dom"/>
</dbReference>
<keyword evidence="8 13" id="KW-0067">ATP-binding</keyword>
<dbReference type="AlphaFoldDB" id="A0A2S9Y1S3"/>
<dbReference type="SUPFAM" id="SSF52440">
    <property type="entry name" value="PreATP-grasp domain"/>
    <property type="match status" value="1"/>
</dbReference>
<organism evidence="15 16">
    <name type="scientific">Enhygromyxa salina</name>
    <dbReference type="NCBI Taxonomy" id="215803"/>
    <lineage>
        <taxon>Bacteria</taxon>
        <taxon>Pseudomonadati</taxon>
        <taxon>Myxococcota</taxon>
        <taxon>Polyangia</taxon>
        <taxon>Nannocystales</taxon>
        <taxon>Nannocystaceae</taxon>
        <taxon>Enhygromyxa</taxon>
    </lineage>
</organism>
<comment type="cofactor">
    <cofactor evidence="1">
        <name>Mn(2+)</name>
        <dbReference type="ChEBI" id="CHEBI:29035"/>
    </cofactor>
</comment>
<keyword evidence="5 12" id="KW-0436">Ligase</keyword>
<comment type="catalytic activity">
    <reaction evidence="12">
        <text>5-phospho-beta-D-ribosylamine + glycine + ATP = N(1)-(5-phospho-beta-D-ribosyl)glycinamide + ADP + phosphate + H(+)</text>
        <dbReference type="Rhea" id="RHEA:17453"/>
        <dbReference type="ChEBI" id="CHEBI:15378"/>
        <dbReference type="ChEBI" id="CHEBI:30616"/>
        <dbReference type="ChEBI" id="CHEBI:43474"/>
        <dbReference type="ChEBI" id="CHEBI:57305"/>
        <dbReference type="ChEBI" id="CHEBI:58681"/>
        <dbReference type="ChEBI" id="CHEBI:143788"/>
        <dbReference type="ChEBI" id="CHEBI:456216"/>
        <dbReference type="EC" id="6.3.4.13"/>
    </reaction>
</comment>
<dbReference type="GO" id="GO:0046872">
    <property type="term" value="F:metal ion binding"/>
    <property type="evidence" value="ECO:0007669"/>
    <property type="project" value="InterPro"/>
</dbReference>